<organism evidence="1">
    <name type="scientific">Rheinheimera sp. BAL341</name>
    <dbReference type="NCBI Taxonomy" id="1708203"/>
    <lineage>
        <taxon>Bacteria</taxon>
        <taxon>Pseudomonadati</taxon>
        <taxon>Pseudomonadota</taxon>
        <taxon>Gammaproteobacteria</taxon>
        <taxon>Chromatiales</taxon>
        <taxon>Chromatiaceae</taxon>
        <taxon>Rheinheimera</taxon>
    </lineage>
</organism>
<gene>
    <name evidence="1" type="ORF">BAL341_335</name>
</gene>
<protein>
    <submittedName>
        <fullName evidence="1">Uncharacterized protein</fullName>
    </submittedName>
</protein>
<name>A0A486XH02_9GAMM</name>
<dbReference type="EMBL" id="CAAJGR010000048">
    <property type="protein sequence ID" value="VHO01413.1"/>
    <property type="molecule type" value="Genomic_DNA"/>
</dbReference>
<dbReference type="AlphaFoldDB" id="A0A486XH02"/>
<proteinExistence type="predicted"/>
<accession>A0A486XH02</accession>
<sequence>MTPTEIKNKFDSIADSVMILGRELSELSSMLQLSGDRKAVQSMTTELHWIAENCTVVGLHQVGEALDDDMGMGDV</sequence>
<reference evidence="1" key="1">
    <citation type="submission" date="2019-04" db="EMBL/GenBank/DDBJ databases">
        <authorList>
            <person name="Brambilla D."/>
        </authorList>
    </citation>
    <scope>NUCLEOTIDE SEQUENCE</scope>
    <source>
        <strain evidence="1">BAL1</strain>
    </source>
</reference>
<evidence type="ECO:0000313" key="1">
    <source>
        <dbReference type="EMBL" id="VHO01413.1"/>
    </source>
</evidence>